<protein>
    <submittedName>
        <fullName evidence="9">Long-chain fatty acid transport protein</fullName>
    </submittedName>
</protein>
<dbReference type="SUPFAM" id="SSF56935">
    <property type="entry name" value="Porins"/>
    <property type="match status" value="1"/>
</dbReference>
<dbReference type="RefSeq" id="WP_022776512.1">
    <property type="nucleotide sequence ID" value="NC_022576.1"/>
</dbReference>
<feature type="chain" id="PRO_5004663045" evidence="8">
    <location>
        <begin position="25"/>
        <end position="447"/>
    </location>
</feature>
<keyword evidence="7" id="KW-0998">Cell outer membrane</keyword>
<organism evidence="9 10">
    <name type="scientific">Candidatus Symbiobacter mobilis CR</name>
    <dbReference type="NCBI Taxonomy" id="946483"/>
    <lineage>
        <taxon>Bacteria</taxon>
        <taxon>Pseudomonadati</taxon>
        <taxon>Pseudomonadota</taxon>
        <taxon>Betaproteobacteria</taxon>
        <taxon>Burkholderiales</taxon>
        <taxon>Comamonadaceae</taxon>
    </lineage>
</organism>
<evidence type="ECO:0000256" key="2">
    <source>
        <dbReference type="ARBA" id="ARBA00008163"/>
    </source>
</evidence>
<keyword evidence="10" id="KW-1185">Reference proteome</keyword>
<comment type="subcellular location">
    <subcellularLocation>
        <location evidence="1">Cell outer membrane</location>
        <topology evidence="1">Multi-pass membrane protein</topology>
    </subcellularLocation>
</comment>
<dbReference type="InterPro" id="IPR005017">
    <property type="entry name" value="OMPP1/FadL/TodX"/>
</dbReference>
<feature type="signal peptide" evidence="8">
    <location>
        <begin position="1"/>
        <end position="24"/>
    </location>
</feature>
<evidence type="ECO:0000256" key="6">
    <source>
        <dbReference type="ARBA" id="ARBA00023136"/>
    </source>
</evidence>
<dbReference type="EMBL" id="CP004885">
    <property type="protein sequence ID" value="AGX88574.1"/>
    <property type="molecule type" value="Genomic_DNA"/>
</dbReference>
<dbReference type="Gene3D" id="2.40.160.60">
    <property type="entry name" value="Outer membrane protein transport protein (OMPP1/FadL/TodX)"/>
    <property type="match status" value="1"/>
</dbReference>
<evidence type="ECO:0000256" key="7">
    <source>
        <dbReference type="ARBA" id="ARBA00023237"/>
    </source>
</evidence>
<reference evidence="9 10" key="1">
    <citation type="journal article" date="2013" name="Genome Biol.">
        <title>Genomic analysis reveals key aspects of prokaryotic symbiosis in the phototrophic consortium "Chlorochromatium aggregatum".</title>
        <authorList>
            <person name="Liu Z."/>
            <person name="Muller J."/>
            <person name="Li T."/>
            <person name="Alvey R.M."/>
            <person name="Vogl K."/>
            <person name="Frigaard N.U."/>
            <person name="Rockwell N.C."/>
            <person name="Boyd E.S."/>
            <person name="Tomsho L.P."/>
            <person name="Schuster S.C."/>
            <person name="Henke P."/>
            <person name="Rohde M."/>
            <person name="Overmann J."/>
            <person name="Bryant D.A."/>
        </authorList>
    </citation>
    <scope>NUCLEOTIDE SEQUENCE [LARGE SCALE GENOMIC DNA]</scope>
    <source>
        <strain evidence="9">CR</strain>
    </source>
</reference>
<dbReference type="Proteomes" id="UP000017184">
    <property type="component" value="Chromosome"/>
</dbReference>
<dbReference type="KEGG" id="cbx:Cenrod_2520"/>
<evidence type="ECO:0000256" key="8">
    <source>
        <dbReference type="SAM" id="SignalP"/>
    </source>
</evidence>
<dbReference type="GO" id="GO:0015483">
    <property type="term" value="F:long-chain fatty acid transporting porin activity"/>
    <property type="evidence" value="ECO:0007669"/>
    <property type="project" value="TreeGrafter"/>
</dbReference>
<evidence type="ECO:0000256" key="5">
    <source>
        <dbReference type="ARBA" id="ARBA00022729"/>
    </source>
</evidence>
<dbReference type="HOGENOM" id="CLU_035981_1_1_4"/>
<dbReference type="AlphaFoldDB" id="U5NEJ5"/>
<keyword evidence="6" id="KW-0472">Membrane</keyword>
<evidence type="ECO:0000256" key="3">
    <source>
        <dbReference type="ARBA" id="ARBA00022452"/>
    </source>
</evidence>
<evidence type="ECO:0000313" key="10">
    <source>
        <dbReference type="Proteomes" id="UP000017184"/>
    </source>
</evidence>
<name>U5NEJ5_9BURK</name>
<dbReference type="GO" id="GO:0009279">
    <property type="term" value="C:cell outer membrane"/>
    <property type="evidence" value="ECO:0007669"/>
    <property type="project" value="UniProtKB-SubCell"/>
</dbReference>
<comment type="similarity">
    <text evidence="2">Belongs to the OmpP1/FadL family.</text>
</comment>
<proteinExistence type="inferred from homology"/>
<sequence length="447" mass="47019">MKFHQPTATLLSTSTLLLATTAYATNGMLMEGYGPISTAMGGASQAIEHGNAAMAQNPATLGLMPDGTSRLDLAIGELGPKVRSSTAAESAESGGDSYVMPAVGYVKRVGPLTYGVGMFAQGGMGTEYGADAWLSAPAGVSSNLPSRSELGVGNVLFPVTYQFHPDWIVGATFRFMWSSLDMRMTASGAQLGQMVADSGQAPSGNFAQMLPGMAGAPWANISFSDDNDFTGAAKATGWGGSLGTVWRATPEVTVGASYQFQTALDDMETGATSATLSAMGGFADHGRLTVLDFQMPAVFAIGASWLASPTWLFAADIRNIEWSDVMESFRMRYDSANGLGSVHFTMPQHWKDQVVLNLGAAWKANDRLTLRAGLNLSDNPVPDGYVCPMFPATVSNHVSVGGGYALSDTSAINVSLTHAPSHTVQTPTAIDISHGQTNLMLMYSQRF</sequence>
<evidence type="ECO:0000256" key="1">
    <source>
        <dbReference type="ARBA" id="ARBA00004571"/>
    </source>
</evidence>
<dbReference type="PANTHER" id="PTHR35093:SF8">
    <property type="entry name" value="OUTER MEMBRANE PROTEIN NMB0088-RELATED"/>
    <property type="match status" value="1"/>
</dbReference>
<keyword evidence="5 8" id="KW-0732">Signal</keyword>
<gene>
    <name evidence="9" type="primary">fadL</name>
    <name evidence="9" type="ORF">Cenrod_2520</name>
</gene>
<evidence type="ECO:0000256" key="4">
    <source>
        <dbReference type="ARBA" id="ARBA00022692"/>
    </source>
</evidence>
<dbReference type="PANTHER" id="PTHR35093">
    <property type="entry name" value="OUTER MEMBRANE PROTEIN NMB0088-RELATED"/>
    <property type="match status" value="1"/>
</dbReference>
<keyword evidence="4" id="KW-0812">Transmembrane</keyword>
<evidence type="ECO:0000313" key="9">
    <source>
        <dbReference type="EMBL" id="AGX88574.1"/>
    </source>
</evidence>
<keyword evidence="3" id="KW-1134">Transmembrane beta strand</keyword>
<dbReference type="Pfam" id="PF03349">
    <property type="entry name" value="Toluene_X"/>
    <property type="match status" value="1"/>
</dbReference>
<accession>U5NEJ5</accession>
<dbReference type="eggNOG" id="COG2067">
    <property type="taxonomic scope" value="Bacteria"/>
</dbReference>